<evidence type="ECO:0000256" key="1">
    <source>
        <dbReference type="SAM" id="MobiDB-lite"/>
    </source>
</evidence>
<dbReference type="Proteomes" id="UP001597295">
    <property type="component" value="Unassembled WGS sequence"/>
</dbReference>
<feature type="compositionally biased region" description="Low complexity" evidence="1">
    <location>
        <begin position="282"/>
        <end position="295"/>
    </location>
</feature>
<reference evidence="4" key="1">
    <citation type="journal article" date="2019" name="Int. J. Syst. Evol. Microbiol.">
        <title>The Global Catalogue of Microorganisms (GCM) 10K type strain sequencing project: providing services to taxonomists for standard genome sequencing and annotation.</title>
        <authorList>
            <consortium name="The Broad Institute Genomics Platform"/>
            <consortium name="The Broad Institute Genome Sequencing Center for Infectious Disease"/>
            <person name="Wu L."/>
            <person name="Ma J."/>
        </authorList>
    </citation>
    <scope>NUCLEOTIDE SEQUENCE [LARGE SCALE GENOMIC DNA]</scope>
    <source>
        <strain evidence="4">CGMCC 1.19062</strain>
    </source>
</reference>
<evidence type="ECO:0000256" key="2">
    <source>
        <dbReference type="SAM" id="SignalP"/>
    </source>
</evidence>
<gene>
    <name evidence="3" type="ORF">ACFSM5_04590</name>
</gene>
<protein>
    <recommendedName>
        <fullName evidence="5">Outer membrane lipoprotein SlyB</fullName>
    </recommendedName>
</protein>
<name>A0ABW5DQE4_9PROT</name>
<feature type="signal peptide" evidence="2">
    <location>
        <begin position="1"/>
        <end position="38"/>
    </location>
</feature>
<organism evidence="3 4">
    <name type="scientific">Lacibacterium aquatile</name>
    <dbReference type="NCBI Taxonomy" id="1168082"/>
    <lineage>
        <taxon>Bacteria</taxon>
        <taxon>Pseudomonadati</taxon>
        <taxon>Pseudomonadota</taxon>
        <taxon>Alphaproteobacteria</taxon>
        <taxon>Rhodospirillales</taxon>
        <taxon>Rhodospirillaceae</taxon>
    </lineage>
</organism>
<dbReference type="EMBL" id="JBHUIP010000003">
    <property type="protein sequence ID" value="MFD2262154.1"/>
    <property type="molecule type" value="Genomic_DNA"/>
</dbReference>
<feature type="compositionally biased region" description="Low complexity" evidence="1">
    <location>
        <begin position="259"/>
        <end position="268"/>
    </location>
</feature>
<evidence type="ECO:0008006" key="5">
    <source>
        <dbReference type="Google" id="ProtNLM"/>
    </source>
</evidence>
<keyword evidence="2" id="KW-0732">Signal</keyword>
<dbReference type="RefSeq" id="WP_379875070.1">
    <property type="nucleotide sequence ID" value="NZ_JBHUIP010000003.1"/>
</dbReference>
<evidence type="ECO:0000313" key="4">
    <source>
        <dbReference type="Proteomes" id="UP001597295"/>
    </source>
</evidence>
<feature type="compositionally biased region" description="Pro residues" evidence="1">
    <location>
        <begin position="269"/>
        <end position="281"/>
    </location>
</feature>
<feature type="chain" id="PRO_5045576350" description="Outer membrane lipoprotein SlyB" evidence="2">
    <location>
        <begin position="39"/>
        <end position="304"/>
    </location>
</feature>
<keyword evidence="4" id="KW-1185">Reference proteome</keyword>
<comment type="caution">
    <text evidence="3">The sequence shown here is derived from an EMBL/GenBank/DDBJ whole genome shotgun (WGS) entry which is preliminary data.</text>
</comment>
<feature type="region of interest" description="Disordered" evidence="1">
    <location>
        <begin position="259"/>
        <end position="304"/>
    </location>
</feature>
<evidence type="ECO:0000313" key="3">
    <source>
        <dbReference type="EMBL" id="MFD2262154.1"/>
    </source>
</evidence>
<proteinExistence type="predicted"/>
<sequence length="304" mass="29908">MVSWKQGLGKRASVLTASGKSTTVKRLLLLTAMPLALAACSSNGARSNMYSMEAAQKVSLVERGQVLSVRKVSVTGNNSQVGTLTGVGAGAVGGSAVGGDWRSNALGAIGGAVIGGIGGAAVDSVVNEQVGYEYLFQVDGGKLQSLTQVDTEPLPVGQRVLLIQGPPARLIVDTLGLPPKAAAETVTAPPPAPVPAVAPAAQSFTVTVTPVAPAQGVPAPVVPASVTPAPAAVSAPSAPTPVVEAPLAPPSAVTAVPETPAATTVTAEPLPPPAPVTPAPAAPEIEPSALEAGPLEIPPPPLTP</sequence>
<accession>A0ABW5DQE4</accession>